<name>A0ABU4VHD3_9ACTN</name>
<evidence type="ECO:0000313" key="2">
    <source>
        <dbReference type="EMBL" id="MDX8150840.1"/>
    </source>
</evidence>
<evidence type="ECO:0000256" key="1">
    <source>
        <dbReference type="SAM" id="Phobius"/>
    </source>
</evidence>
<dbReference type="Proteomes" id="UP001277761">
    <property type="component" value="Unassembled WGS sequence"/>
</dbReference>
<feature type="transmembrane region" description="Helical" evidence="1">
    <location>
        <begin position="90"/>
        <end position="115"/>
    </location>
</feature>
<dbReference type="RefSeq" id="WP_319952982.1">
    <property type="nucleotide sequence ID" value="NZ_JAXAVX010000001.1"/>
</dbReference>
<organism evidence="2 3">
    <name type="scientific">Patulibacter brassicae</name>
    <dbReference type="NCBI Taxonomy" id="1705717"/>
    <lineage>
        <taxon>Bacteria</taxon>
        <taxon>Bacillati</taxon>
        <taxon>Actinomycetota</taxon>
        <taxon>Thermoleophilia</taxon>
        <taxon>Solirubrobacterales</taxon>
        <taxon>Patulibacteraceae</taxon>
        <taxon>Patulibacter</taxon>
    </lineage>
</organism>
<keyword evidence="3" id="KW-1185">Reference proteome</keyword>
<protein>
    <recommendedName>
        <fullName evidence="4">Integral membrane protein</fullName>
    </recommendedName>
</protein>
<sequence>MLASWFLPDLWRDYVQEPGREGIFLVLAAFLGSFVFIRTSARMSRSERFPWWPGSVVTDSGVHLHHLVWGIVLMMVGGTFGFALNDQAPWMHLAAILFGIGVGLTFDEFALWVYLRDVYWAREGRTSIDAVAVTAAFMALVFLGVNPLQFTGDDVLSTLLSAGYSLGVLVVSGTCFAKARFFHGFGSFVLPPLGLWAMVRLAKPSSPWAHWRYGRRDPVRQARAEARFGPHRRTAQVTEWLRRAIGGVSGAEERPAGSEVPDAVRRAEEQALAARRAEAAAAVEAADTLRARAASAERYEAQLERVRAEAARRRR</sequence>
<feature type="transmembrane region" description="Helical" evidence="1">
    <location>
        <begin position="62"/>
        <end position="84"/>
    </location>
</feature>
<keyword evidence="1" id="KW-1133">Transmembrane helix</keyword>
<proteinExistence type="predicted"/>
<accession>A0ABU4VHD3</accession>
<gene>
    <name evidence="2" type="ORF">SK069_04470</name>
</gene>
<evidence type="ECO:0000313" key="3">
    <source>
        <dbReference type="Proteomes" id="UP001277761"/>
    </source>
</evidence>
<dbReference type="EMBL" id="JAXAVX010000001">
    <property type="protein sequence ID" value="MDX8150840.1"/>
    <property type="molecule type" value="Genomic_DNA"/>
</dbReference>
<feature type="transmembrane region" description="Helical" evidence="1">
    <location>
        <begin position="22"/>
        <end position="41"/>
    </location>
</feature>
<feature type="transmembrane region" description="Helical" evidence="1">
    <location>
        <begin position="157"/>
        <end position="177"/>
    </location>
</feature>
<reference evidence="2 3" key="1">
    <citation type="submission" date="2023-11" db="EMBL/GenBank/DDBJ databases">
        <authorList>
            <person name="Xu M."/>
            <person name="Jiang T."/>
        </authorList>
    </citation>
    <scope>NUCLEOTIDE SEQUENCE [LARGE SCALE GENOMIC DNA]</scope>
    <source>
        <strain evidence="2 3">SD</strain>
    </source>
</reference>
<keyword evidence="1" id="KW-0472">Membrane</keyword>
<evidence type="ECO:0008006" key="4">
    <source>
        <dbReference type="Google" id="ProtNLM"/>
    </source>
</evidence>
<keyword evidence="1" id="KW-0812">Transmembrane</keyword>
<feature type="transmembrane region" description="Helical" evidence="1">
    <location>
        <begin position="127"/>
        <end position="145"/>
    </location>
</feature>
<comment type="caution">
    <text evidence="2">The sequence shown here is derived from an EMBL/GenBank/DDBJ whole genome shotgun (WGS) entry which is preliminary data.</text>
</comment>